<dbReference type="SUPFAM" id="SSF54913">
    <property type="entry name" value="GlnB-like"/>
    <property type="match status" value="1"/>
</dbReference>
<dbReference type="EMBL" id="JAAIYP010000034">
    <property type="protein sequence ID" value="NFV79904.1"/>
    <property type="molecule type" value="Genomic_DNA"/>
</dbReference>
<dbReference type="AlphaFoldDB" id="A0A7C9QT55"/>
<keyword evidence="3" id="KW-1185">Reference proteome</keyword>
<evidence type="ECO:0000256" key="1">
    <source>
        <dbReference type="ARBA" id="ARBA00010169"/>
    </source>
</evidence>
<evidence type="ECO:0000313" key="3">
    <source>
        <dbReference type="Proteomes" id="UP000480684"/>
    </source>
</evidence>
<dbReference type="Pfam" id="PF03091">
    <property type="entry name" value="CutA1"/>
    <property type="match status" value="1"/>
</dbReference>
<proteinExistence type="inferred from homology"/>
<dbReference type="RefSeq" id="WP_163677124.1">
    <property type="nucleotide sequence ID" value="NZ_JAAIYP010000034.1"/>
</dbReference>
<protein>
    <submittedName>
        <fullName evidence="2">Divalent-cation tolerance protein CutA</fullName>
    </submittedName>
</protein>
<dbReference type="InterPro" id="IPR004323">
    <property type="entry name" value="Ion_tolerance_CutA"/>
</dbReference>
<name>A0A7C9QT55_9PROT</name>
<organism evidence="2 3">
    <name type="scientific">Magnetospirillum aberrantis SpK</name>
    <dbReference type="NCBI Taxonomy" id="908842"/>
    <lineage>
        <taxon>Bacteria</taxon>
        <taxon>Pseudomonadati</taxon>
        <taxon>Pseudomonadota</taxon>
        <taxon>Alphaproteobacteria</taxon>
        <taxon>Rhodospirillales</taxon>
        <taxon>Rhodospirillaceae</taxon>
        <taxon>Magnetospirillum</taxon>
    </lineage>
</organism>
<accession>A0A7C9QT55</accession>
<gene>
    <name evidence="2" type="ORF">G4223_07250</name>
</gene>
<comment type="caution">
    <text evidence="2">The sequence shown here is derived from an EMBL/GenBank/DDBJ whole genome shotgun (WGS) entry which is preliminary data.</text>
</comment>
<comment type="similarity">
    <text evidence="1">Belongs to the CutA family.</text>
</comment>
<dbReference type="GO" id="GO:0005507">
    <property type="term" value="F:copper ion binding"/>
    <property type="evidence" value="ECO:0007669"/>
    <property type="project" value="TreeGrafter"/>
</dbReference>
<sequence>MSEEARLIYVTAPDRDTALRLANLAVSERLAACANVLGAIHSVYWWDGKLNQDDEIAVLFKTRADLVPALTERLRASHPYDCPCVVSLTIDGGNPAFLAWIAAETRS</sequence>
<reference evidence="2 3" key="1">
    <citation type="submission" date="2020-02" db="EMBL/GenBank/DDBJ databases">
        <authorList>
            <person name="Dziuba M."/>
            <person name="Kuznetsov B."/>
            <person name="Mardanov A."/>
            <person name="Ravin N."/>
            <person name="Grouzdev D."/>
        </authorList>
    </citation>
    <scope>NUCLEOTIDE SEQUENCE [LARGE SCALE GENOMIC DNA]</scope>
    <source>
        <strain evidence="2 3">SpK</strain>
    </source>
</reference>
<dbReference type="GO" id="GO:0010038">
    <property type="term" value="P:response to metal ion"/>
    <property type="evidence" value="ECO:0007669"/>
    <property type="project" value="InterPro"/>
</dbReference>
<dbReference type="PANTHER" id="PTHR23419:SF8">
    <property type="entry name" value="FI09726P"/>
    <property type="match status" value="1"/>
</dbReference>
<dbReference type="PANTHER" id="PTHR23419">
    <property type="entry name" value="DIVALENT CATION TOLERANCE CUTA-RELATED"/>
    <property type="match status" value="1"/>
</dbReference>
<dbReference type="InterPro" id="IPR015867">
    <property type="entry name" value="N-reg_PII/ATP_PRibTrfase_C"/>
</dbReference>
<dbReference type="Proteomes" id="UP000480684">
    <property type="component" value="Unassembled WGS sequence"/>
</dbReference>
<evidence type="ECO:0000313" key="2">
    <source>
        <dbReference type="EMBL" id="NFV79904.1"/>
    </source>
</evidence>
<dbReference type="Gene3D" id="3.30.70.120">
    <property type="match status" value="1"/>
</dbReference>
<dbReference type="InterPro" id="IPR011322">
    <property type="entry name" value="N-reg_PII-like_a/b"/>
</dbReference>